<comment type="caution">
    <text evidence="1">The sequence shown here is derived from an EMBL/GenBank/DDBJ whole genome shotgun (WGS) entry which is preliminary data.</text>
</comment>
<dbReference type="AlphaFoldDB" id="A0A8S2EC75"/>
<gene>
    <name evidence="1" type="ORF">OVA965_LOCUS21259</name>
    <name evidence="2" type="ORF">TMI583_LOCUS21868</name>
</gene>
<dbReference type="Proteomes" id="UP000677228">
    <property type="component" value="Unassembled WGS sequence"/>
</dbReference>
<organism evidence="1 3">
    <name type="scientific">Didymodactylos carnosus</name>
    <dbReference type="NCBI Taxonomy" id="1234261"/>
    <lineage>
        <taxon>Eukaryota</taxon>
        <taxon>Metazoa</taxon>
        <taxon>Spiralia</taxon>
        <taxon>Gnathifera</taxon>
        <taxon>Rotifera</taxon>
        <taxon>Eurotatoria</taxon>
        <taxon>Bdelloidea</taxon>
        <taxon>Philodinida</taxon>
        <taxon>Philodinidae</taxon>
        <taxon>Didymodactylos</taxon>
    </lineage>
</organism>
<sequence>MAFKLLRVHFQKNGSATYDHAVDQLTGIQISDSSLLLCKSIKFLGYYTFHAHKDENPKAKIIEIAKMMDVTITHDDIEVAHFTGAKNVQQRDIIARFYSRETCQKLLKNRKKL</sequence>
<evidence type="ECO:0000313" key="2">
    <source>
        <dbReference type="EMBL" id="CAF3943206.1"/>
    </source>
</evidence>
<reference evidence="1" key="1">
    <citation type="submission" date="2021-02" db="EMBL/GenBank/DDBJ databases">
        <authorList>
            <person name="Nowell W R."/>
        </authorList>
    </citation>
    <scope>NUCLEOTIDE SEQUENCE</scope>
</reference>
<evidence type="ECO:0000313" key="1">
    <source>
        <dbReference type="EMBL" id="CAF1143808.1"/>
    </source>
</evidence>
<evidence type="ECO:0000313" key="3">
    <source>
        <dbReference type="Proteomes" id="UP000677228"/>
    </source>
</evidence>
<dbReference type="Proteomes" id="UP000682733">
    <property type="component" value="Unassembled WGS sequence"/>
</dbReference>
<dbReference type="EMBL" id="CAJNOK010011602">
    <property type="protein sequence ID" value="CAF1143808.1"/>
    <property type="molecule type" value="Genomic_DNA"/>
</dbReference>
<accession>A0A8S2EC75</accession>
<proteinExistence type="predicted"/>
<protein>
    <submittedName>
        <fullName evidence="1">Uncharacterized protein</fullName>
    </submittedName>
</protein>
<name>A0A8S2EC75_9BILA</name>
<dbReference type="EMBL" id="CAJOBA010027897">
    <property type="protein sequence ID" value="CAF3943206.1"/>
    <property type="molecule type" value="Genomic_DNA"/>
</dbReference>